<dbReference type="InterPro" id="IPR000415">
    <property type="entry name" value="Nitroreductase-like"/>
</dbReference>
<dbReference type="PANTHER" id="PTHR43745">
    <property type="entry name" value="NITROREDUCTASE MJ1384-RELATED"/>
    <property type="match status" value="1"/>
</dbReference>
<sequence length="383" mass="41836">MSQTTPPPAPTAPVPATGSPGATATAAAGEPERTVTSPLFFAHERLDGQTCALGLATGTRMRSLSARAFQLLQAHLAPRTTAQSEAAGFSRAEREQALAAGLLVDADAPTTTDMFRWEDSRWSRAAYLLYSQQDLPYTEPVDGKTELSTLSDFRREQIAGFQSEAAYPERFRVDPVAEYHLPVPEQPITYSLDAMLARRSVRKFAATGVDTTTLGALLHHATANVRMAEDSKAGNDPYYLLNSFYTWLHLYVVVQGVEGVPRGVYQYDFARNSLLATGAQPTDEEIASVIQGQNWIGGGGISVFVTVQWDRYQWLYRHSRAYLNLLIQTGEFAQELLQAGYQLGLTGWLTPAVAEGRAASLLGLDRTGADADAIYYLKLGYAK</sequence>
<proteinExistence type="predicted"/>
<dbReference type="Proteomes" id="UP001199054">
    <property type="component" value="Unassembled WGS sequence"/>
</dbReference>
<feature type="compositionally biased region" description="Low complexity" evidence="1">
    <location>
        <begin position="14"/>
        <end position="29"/>
    </location>
</feature>
<evidence type="ECO:0000313" key="2">
    <source>
        <dbReference type="EMBL" id="MCB5179009.1"/>
    </source>
</evidence>
<dbReference type="SUPFAM" id="SSF55469">
    <property type="entry name" value="FMN-dependent nitroreductase-like"/>
    <property type="match status" value="1"/>
</dbReference>
<dbReference type="PANTHER" id="PTHR43745:SF2">
    <property type="entry name" value="NITROREDUCTASE MJ1384-RELATED"/>
    <property type="match status" value="1"/>
</dbReference>
<dbReference type="InterPro" id="IPR052544">
    <property type="entry name" value="Bacteriocin_Proc_Enz"/>
</dbReference>
<feature type="compositionally biased region" description="Pro residues" evidence="1">
    <location>
        <begin position="1"/>
        <end position="13"/>
    </location>
</feature>
<reference evidence="2 3" key="1">
    <citation type="submission" date="2021-10" db="EMBL/GenBank/DDBJ databases">
        <title>Streptomyces sp. strain SMC 277, a novel streptomycete isolated from soil.</title>
        <authorList>
            <person name="Chanama M."/>
        </authorList>
    </citation>
    <scope>NUCLEOTIDE SEQUENCE [LARGE SCALE GENOMIC DNA]</scope>
    <source>
        <strain evidence="2 3">SMC 277</strain>
    </source>
</reference>
<keyword evidence="3" id="KW-1185">Reference proteome</keyword>
<accession>A0ABS8B324</accession>
<dbReference type="EMBL" id="JAJAUY010000015">
    <property type="protein sequence ID" value="MCB5179009.1"/>
    <property type="molecule type" value="Genomic_DNA"/>
</dbReference>
<organism evidence="2 3">
    <name type="scientific">Streptomyces antimicrobicus</name>
    <dbReference type="NCBI Taxonomy" id="2883108"/>
    <lineage>
        <taxon>Bacteria</taxon>
        <taxon>Bacillati</taxon>
        <taxon>Actinomycetota</taxon>
        <taxon>Actinomycetes</taxon>
        <taxon>Kitasatosporales</taxon>
        <taxon>Streptomycetaceae</taxon>
        <taxon>Streptomyces</taxon>
    </lineage>
</organism>
<gene>
    <name evidence="2" type="ORF">LG632_06365</name>
</gene>
<feature type="region of interest" description="Disordered" evidence="1">
    <location>
        <begin position="1"/>
        <end position="32"/>
    </location>
</feature>
<comment type="caution">
    <text evidence="2">The sequence shown here is derived from an EMBL/GenBank/DDBJ whole genome shotgun (WGS) entry which is preliminary data.</text>
</comment>
<protein>
    <submittedName>
        <fullName evidence="2">Nitroreductase family protein</fullName>
    </submittedName>
</protein>
<name>A0ABS8B324_9ACTN</name>
<dbReference type="RefSeq" id="WP_226725830.1">
    <property type="nucleotide sequence ID" value="NZ_JAJAUY010000015.1"/>
</dbReference>
<dbReference type="Gene3D" id="3.40.109.10">
    <property type="entry name" value="NADH Oxidase"/>
    <property type="match status" value="1"/>
</dbReference>
<evidence type="ECO:0000256" key="1">
    <source>
        <dbReference type="SAM" id="MobiDB-lite"/>
    </source>
</evidence>
<evidence type="ECO:0000313" key="3">
    <source>
        <dbReference type="Proteomes" id="UP001199054"/>
    </source>
</evidence>